<feature type="domain" description="ABC transporter" evidence="4">
    <location>
        <begin position="4"/>
        <end position="233"/>
    </location>
</feature>
<dbReference type="InterPro" id="IPR050763">
    <property type="entry name" value="ABC_transporter_ATP-binding"/>
</dbReference>
<protein>
    <submittedName>
        <fullName evidence="5">ABC-2 type transport system ATP-binding protein</fullName>
    </submittedName>
</protein>
<dbReference type="Gene3D" id="3.40.50.300">
    <property type="entry name" value="P-loop containing nucleotide triphosphate hydrolases"/>
    <property type="match status" value="1"/>
</dbReference>
<dbReference type="KEGG" id="maes:Ga0123461_1264"/>
<dbReference type="PROSITE" id="PS00211">
    <property type="entry name" value="ABC_TRANSPORTER_1"/>
    <property type="match status" value="1"/>
</dbReference>
<accession>A0A2K8KXS0</accession>
<dbReference type="EMBL" id="CP018799">
    <property type="protein sequence ID" value="ATX79683.1"/>
    <property type="molecule type" value="Genomic_DNA"/>
</dbReference>
<evidence type="ECO:0000313" key="6">
    <source>
        <dbReference type="Proteomes" id="UP000231701"/>
    </source>
</evidence>
<dbReference type="PANTHER" id="PTHR42711:SF15">
    <property type="entry name" value="ABC-TYPE MULTIDRUG TRANSPORT SYSTEM, ATPASE COMPONENT"/>
    <property type="match status" value="1"/>
</dbReference>
<dbReference type="RefSeq" id="WP_100277551.1">
    <property type="nucleotide sequence ID" value="NZ_CP018799.1"/>
</dbReference>
<keyword evidence="6" id="KW-1185">Reference proteome</keyword>
<reference evidence="5 6" key="1">
    <citation type="submission" date="2016-12" db="EMBL/GenBank/DDBJ databases">
        <title>Isolation and genomic insights into novel planktonic Zetaproteobacteria from stratified waters of the Chesapeake Bay.</title>
        <authorList>
            <person name="McAllister S.M."/>
            <person name="Kato S."/>
            <person name="Chan C.S."/>
            <person name="Chiu B.K."/>
            <person name="Field E.K."/>
        </authorList>
    </citation>
    <scope>NUCLEOTIDE SEQUENCE [LARGE SCALE GENOMIC DNA]</scope>
    <source>
        <strain evidence="5 6">CP-5</strain>
    </source>
</reference>
<evidence type="ECO:0000256" key="3">
    <source>
        <dbReference type="ARBA" id="ARBA00022840"/>
    </source>
</evidence>
<organism evidence="5 6">
    <name type="scientific">Mariprofundus aestuarium</name>
    <dbReference type="NCBI Taxonomy" id="1921086"/>
    <lineage>
        <taxon>Bacteria</taxon>
        <taxon>Pseudomonadati</taxon>
        <taxon>Pseudomonadota</taxon>
        <taxon>Candidatius Mariprofundia</taxon>
        <taxon>Mariprofundales</taxon>
        <taxon>Mariprofundaceae</taxon>
        <taxon>Mariprofundus</taxon>
    </lineage>
</organism>
<dbReference type="AlphaFoldDB" id="A0A2K8KXS0"/>
<dbReference type="PANTHER" id="PTHR42711">
    <property type="entry name" value="ABC TRANSPORTER ATP-BINDING PROTEIN"/>
    <property type="match status" value="1"/>
</dbReference>
<dbReference type="Pfam" id="PF00005">
    <property type="entry name" value="ABC_tran"/>
    <property type="match status" value="1"/>
</dbReference>
<keyword evidence="3 5" id="KW-0067">ATP-binding</keyword>
<dbReference type="SMART" id="SM00382">
    <property type="entry name" value="AAA"/>
    <property type="match status" value="1"/>
</dbReference>
<dbReference type="InterPro" id="IPR027417">
    <property type="entry name" value="P-loop_NTPase"/>
</dbReference>
<dbReference type="OrthoDB" id="24472at2"/>
<dbReference type="InterPro" id="IPR003593">
    <property type="entry name" value="AAA+_ATPase"/>
</dbReference>
<gene>
    <name evidence="5" type="ORF">Ga0123461_1264</name>
</gene>
<evidence type="ECO:0000313" key="5">
    <source>
        <dbReference type="EMBL" id="ATX79683.1"/>
    </source>
</evidence>
<dbReference type="GO" id="GO:0016887">
    <property type="term" value="F:ATP hydrolysis activity"/>
    <property type="evidence" value="ECO:0007669"/>
    <property type="project" value="InterPro"/>
</dbReference>
<evidence type="ECO:0000259" key="4">
    <source>
        <dbReference type="PROSITE" id="PS50893"/>
    </source>
</evidence>
<evidence type="ECO:0000256" key="1">
    <source>
        <dbReference type="ARBA" id="ARBA00022448"/>
    </source>
</evidence>
<dbReference type="PROSITE" id="PS50893">
    <property type="entry name" value="ABC_TRANSPORTER_2"/>
    <property type="match status" value="1"/>
</dbReference>
<dbReference type="Proteomes" id="UP000231701">
    <property type="component" value="Chromosome"/>
</dbReference>
<keyword evidence="2" id="KW-0547">Nucleotide-binding</keyword>
<proteinExistence type="predicted"/>
<keyword evidence="1" id="KW-0813">Transport</keyword>
<dbReference type="SUPFAM" id="SSF52540">
    <property type="entry name" value="P-loop containing nucleoside triphosphate hydrolases"/>
    <property type="match status" value="1"/>
</dbReference>
<name>A0A2K8KXS0_MARES</name>
<evidence type="ECO:0000256" key="2">
    <source>
        <dbReference type="ARBA" id="ARBA00022741"/>
    </source>
</evidence>
<sequence length="312" mass="34526">MNALEINGLTKTYGNGKTALNNVTLTVPQGSFFALLGPNGAGKSTLINMLADTVRPSSGEVTLFGRELFSDRAWCKRRIGVVPQEIAFDPFFTPREVLRFTSGLFGCKPDEAWIDELFDRLELTQHCNKNTRQLSGGMRRRLLVAQALVHRPELVILDEPTAGVDVELRRRLWSFMRELNAKGITILLTTHYLDEAEELCDQVAIIDQGNLLTARPMKEMMSEIASSHLWLNYGKPVTLTAEDNSALAAFDPRANDEGVCLKLGHFEGGSTFHEAYEAAVSRFGPPIDAGVRSEDLEDVFLRLTAKEAGGRA</sequence>
<dbReference type="GO" id="GO:0005524">
    <property type="term" value="F:ATP binding"/>
    <property type="evidence" value="ECO:0007669"/>
    <property type="project" value="UniProtKB-KW"/>
</dbReference>
<dbReference type="InterPro" id="IPR017871">
    <property type="entry name" value="ABC_transporter-like_CS"/>
</dbReference>
<dbReference type="CDD" id="cd03230">
    <property type="entry name" value="ABC_DR_subfamily_A"/>
    <property type="match status" value="1"/>
</dbReference>
<dbReference type="InterPro" id="IPR003439">
    <property type="entry name" value="ABC_transporter-like_ATP-bd"/>
</dbReference>